<reference evidence="2 3" key="1">
    <citation type="submission" date="2016-09" db="EMBL/GenBank/DDBJ databases">
        <title>Streptomyces platensis DSM40041, a candidate organism with high potential of specific P450 cytochromes.</title>
        <authorList>
            <person name="Grumaz C."/>
            <person name="Vainshtein Y."/>
            <person name="Kirstahler P."/>
            <person name="Sohn K."/>
        </authorList>
    </citation>
    <scope>NUCLEOTIDE SEQUENCE [LARGE SCALE GENOMIC DNA]</scope>
    <source>
        <strain evidence="2 3">DSM 40041</strain>
    </source>
</reference>
<proteinExistence type="predicted"/>
<sequence>MVAVNAKNRPGATPGCGRVAKTGRGRETIVALTFAIVVINAGNRLAAGLRAPVTSLDLPQNIPGVSRS</sequence>
<dbReference type="Proteomes" id="UP000194225">
    <property type="component" value="Unassembled WGS sequence"/>
</dbReference>
<gene>
    <name evidence="2" type="ORF">BG653_05032</name>
</gene>
<evidence type="ECO:0000313" key="3">
    <source>
        <dbReference type="Proteomes" id="UP000194225"/>
    </source>
</evidence>
<accession>A0ABX3XS86</accession>
<organism evidence="2 3">
    <name type="scientific">Streptomyces platensis</name>
    <dbReference type="NCBI Taxonomy" id="58346"/>
    <lineage>
        <taxon>Bacteria</taxon>
        <taxon>Bacillati</taxon>
        <taxon>Actinomycetota</taxon>
        <taxon>Actinomycetes</taxon>
        <taxon>Kitasatosporales</taxon>
        <taxon>Streptomycetaceae</taxon>
        <taxon>Streptomyces</taxon>
    </lineage>
</organism>
<feature type="region of interest" description="Disordered" evidence="1">
    <location>
        <begin position="1"/>
        <end position="20"/>
    </location>
</feature>
<protein>
    <submittedName>
        <fullName evidence="2">Uncharacterized protein</fullName>
    </submittedName>
</protein>
<comment type="caution">
    <text evidence="2">The sequence shown here is derived from an EMBL/GenBank/DDBJ whole genome shotgun (WGS) entry which is preliminary data.</text>
</comment>
<evidence type="ECO:0000313" key="2">
    <source>
        <dbReference type="EMBL" id="OSY41669.1"/>
    </source>
</evidence>
<dbReference type="EMBL" id="MIGA01000039">
    <property type="protein sequence ID" value="OSY41669.1"/>
    <property type="molecule type" value="Genomic_DNA"/>
</dbReference>
<evidence type="ECO:0000256" key="1">
    <source>
        <dbReference type="SAM" id="MobiDB-lite"/>
    </source>
</evidence>
<keyword evidence="3" id="KW-1185">Reference proteome</keyword>
<name>A0ABX3XS86_STRPT</name>